<comment type="similarity">
    <text evidence="1">Belongs to the Dps family.</text>
</comment>
<dbReference type="InterPro" id="IPR002177">
    <property type="entry name" value="DPS_DNA-bd"/>
</dbReference>
<evidence type="ECO:0000256" key="1">
    <source>
        <dbReference type="ARBA" id="ARBA00009497"/>
    </source>
</evidence>
<dbReference type="InterPro" id="IPR009078">
    <property type="entry name" value="Ferritin-like_SF"/>
</dbReference>
<feature type="domain" description="Ferritin/DPS" evidence="2">
    <location>
        <begin position="8"/>
        <end position="112"/>
    </location>
</feature>
<dbReference type="PANTHER" id="PTHR42932:SF1">
    <property type="entry name" value="GENERAL STRESS PROTEIN 20U"/>
    <property type="match status" value="1"/>
</dbReference>
<evidence type="ECO:0000259" key="2">
    <source>
        <dbReference type="Pfam" id="PF00210"/>
    </source>
</evidence>
<dbReference type="PANTHER" id="PTHR42932">
    <property type="entry name" value="GENERAL STRESS PROTEIN 20U"/>
    <property type="match status" value="1"/>
</dbReference>
<dbReference type="Gene3D" id="1.20.1260.10">
    <property type="match status" value="1"/>
</dbReference>
<evidence type="ECO:0000313" key="4">
    <source>
        <dbReference type="Proteomes" id="UP000018735"/>
    </source>
</evidence>
<dbReference type="SUPFAM" id="SSF47240">
    <property type="entry name" value="Ferritin-like"/>
    <property type="match status" value="1"/>
</dbReference>
<dbReference type="KEGG" id="mgz:GCW_01140"/>
<proteinExistence type="inferred from homology"/>
<organism evidence="3 4">
    <name type="scientific">Mycoplasmoides gallisepticum S6</name>
    <dbReference type="NCBI Taxonomy" id="1006581"/>
    <lineage>
        <taxon>Bacteria</taxon>
        <taxon>Bacillati</taxon>
        <taxon>Mycoplasmatota</taxon>
        <taxon>Mycoplasmoidales</taxon>
        <taxon>Mycoplasmoidaceae</taxon>
        <taxon>Mycoplasmoides</taxon>
    </lineage>
</organism>
<dbReference type="CDD" id="cd01043">
    <property type="entry name" value="DPS"/>
    <property type="match status" value="1"/>
</dbReference>
<dbReference type="GO" id="GO:0008199">
    <property type="term" value="F:ferric iron binding"/>
    <property type="evidence" value="ECO:0007669"/>
    <property type="project" value="InterPro"/>
</dbReference>
<name>A0A0F6CK83_MYCGL</name>
<dbReference type="eggNOG" id="COG0783">
    <property type="taxonomic scope" value="Bacteria"/>
</dbReference>
<dbReference type="EMBL" id="CP006916">
    <property type="protein sequence ID" value="AHB99505.1"/>
    <property type="molecule type" value="Genomic_DNA"/>
</dbReference>
<keyword evidence="3" id="KW-0238">DNA-binding</keyword>
<dbReference type="RefSeq" id="WP_011113426.1">
    <property type="nucleotide sequence ID" value="NC_023030.2"/>
</dbReference>
<sequence length="140" mass="16294">MQENVKDLLTLQASLFVLETKVRNFHWNIKGDDFFPVHEELGKLYEEAADKVDLVAEKIVMLENTAYGSYKEALKNSLLKEESAKPISSKELFKVLQKDLKTILEFIGKMQKISYRVQPILDEIILFLDMWLWKVTKSLA</sequence>
<evidence type="ECO:0000313" key="3">
    <source>
        <dbReference type="EMBL" id="AHB99505.1"/>
    </source>
</evidence>
<reference evidence="3 4" key="1">
    <citation type="journal article" date="2011" name="PLoS ONE">
        <title>Core proteome of the minimal cell: comparative proteomics of three mollicute species.</title>
        <authorList>
            <person name="Fisunov G.Y."/>
            <person name="Alexeev D.G."/>
            <person name="Bazaleev N.A."/>
            <person name="Ladygina V.G."/>
            <person name="Galyamina M.A."/>
            <person name="Kondratov I.G."/>
            <person name="Zhukova N.A."/>
            <person name="Serebryakova M.V."/>
            <person name="Demina I.A."/>
            <person name="Govorun V.M."/>
        </authorList>
    </citation>
    <scope>NUCLEOTIDE SEQUENCE [LARGE SCALE GENOMIC DNA]</scope>
    <source>
        <strain evidence="3 4">S6</strain>
    </source>
</reference>
<dbReference type="Proteomes" id="UP000018735">
    <property type="component" value="Chromosome"/>
</dbReference>
<dbReference type="InterPro" id="IPR008331">
    <property type="entry name" value="Ferritin_DPS_dom"/>
</dbReference>
<gene>
    <name evidence="3" type="primary">dps</name>
    <name evidence="3" type="ORF">GCW_01140</name>
</gene>
<protein>
    <submittedName>
        <fullName evidence="3">DNA-binding ferritin-like protein</fullName>
    </submittedName>
</protein>
<dbReference type="HOGENOM" id="CLU_098183_2_2_14"/>
<dbReference type="Pfam" id="PF00210">
    <property type="entry name" value="Ferritin"/>
    <property type="match status" value="1"/>
</dbReference>
<dbReference type="InterPro" id="IPR012347">
    <property type="entry name" value="Ferritin-like"/>
</dbReference>
<accession>A0A0F6CK83</accession>
<dbReference type="PIRSF" id="PIRSF005900">
    <property type="entry name" value="Dps"/>
    <property type="match status" value="1"/>
</dbReference>
<dbReference type="AlphaFoldDB" id="A0A0F6CK83"/>
<dbReference type="GeneID" id="93510028"/>
<dbReference type="GO" id="GO:0003677">
    <property type="term" value="F:DNA binding"/>
    <property type="evidence" value="ECO:0007669"/>
    <property type="project" value="UniProtKB-KW"/>
</dbReference>